<dbReference type="RefSeq" id="WP_048385771.1">
    <property type="nucleotide sequence ID" value="NZ_CP011494.1"/>
</dbReference>
<dbReference type="Pfam" id="PF08240">
    <property type="entry name" value="ADH_N"/>
    <property type="match status" value="1"/>
</dbReference>
<evidence type="ECO:0000259" key="1">
    <source>
        <dbReference type="SMART" id="SM00829"/>
    </source>
</evidence>
<dbReference type="PANTHER" id="PTHR43677:SF1">
    <property type="entry name" value="ACRYLYL-COA REDUCTASE ACUI-RELATED"/>
    <property type="match status" value="1"/>
</dbReference>
<dbReference type="GO" id="GO:0043957">
    <property type="term" value="F:acryloyl-CoA reductase (NADPH) activity"/>
    <property type="evidence" value="ECO:0007669"/>
    <property type="project" value="TreeGrafter"/>
</dbReference>
<dbReference type="STRING" id="330734.ABA45_09930"/>
<dbReference type="InterPro" id="IPR036291">
    <property type="entry name" value="NAD(P)-bd_dom_sf"/>
</dbReference>
<dbReference type="Gene3D" id="3.40.50.720">
    <property type="entry name" value="NAD(P)-binding Rossmann-like Domain"/>
    <property type="match status" value="1"/>
</dbReference>
<gene>
    <name evidence="2" type="ORF">ABA45_09930</name>
</gene>
<dbReference type="KEGG" id="mpq:ABA45_09930"/>
<organism evidence="2 3">
    <name type="scientific">Marinobacter psychrophilus</name>
    <dbReference type="NCBI Taxonomy" id="330734"/>
    <lineage>
        <taxon>Bacteria</taxon>
        <taxon>Pseudomonadati</taxon>
        <taxon>Pseudomonadota</taxon>
        <taxon>Gammaproteobacteria</taxon>
        <taxon>Pseudomonadales</taxon>
        <taxon>Marinobacteraceae</taxon>
        <taxon>Marinobacter</taxon>
    </lineage>
</organism>
<dbReference type="InterPro" id="IPR013149">
    <property type="entry name" value="ADH-like_C"/>
</dbReference>
<dbReference type="SUPFAM" id="SSF51735">
    <property type="entry name" value="NAD(P)-binding Rossmann-fold domains"/>
    <property type="match status" value="1"/>
</dbReference>
<dbReference type="EMBL" id="CP011494">
    <property type="protein sequence ID" value="AKO52686.1"/>
    <property type="molecule type" value="Genomic_DNA"/>
</dbReference>
<dbReference type="PANTHER" id="PTHR43677">
    <property type="entry name" value="SHORT-CHAIN DEHYDROGENASE/REDUCTASE"/>
    <property type="match status" value="1"/>
</dbReference>
<dbReference type="InterPro" id="IPR014188">
    <property type="entry name" value="Acrylyl-CoA_reductase_AcuI"/>
</dbReference>
<dbReference type="CDD" id="cd05280">
    <property type="entry name" value="MDR_yhdh_yhfp"/>
    <property type="match status" value="1"/>
</dbReference>
<keyword evidence="3" id="KW-1185">Reference proteome</keyword>
<dbReference type="InterPro" id="IPR020843">
    <property type="entry name" value="ER"/>
</dbReference>
<dbReference type="SUPFAM" id="SSF50129">
    <property type="entry name" value="GroES-like"/>
    <property type="match status" value="1"/>
</dbReference>
<dbReference type="SMART" id="SM00829">
    <property type="entry name" value="PKS_ER"/>
    <property type="match status" value="1"/>
</dbReference>
<dbReference type="Proteomes" id="UP000036406">
    <property type="component" value="Chromosome"/>
</dbReference>
<dbReference type="Pfam" id="PF00107">
    <property type="entry name" value="ADH_zinc_N"/>
    <property type="match status" value="1"/>
</dbReference>
<evidence type="ECO:0000313" key="3">
    <source>
        <dbReference type="Proteomes" id="UP000036406"/>
    </source>
</evidence>
<dbReference type="NCBIfam" id="TIGR02823">
    <property type="entry name" value="oxido_YhdH"/>
    <property type="match status" value="1"/>
</dbReference>
<reference evidence="2 3" key="1">
    <citation type="submission" date="2015-05" db="EMBL/GenBank/DDBJ databases">
        <title>Complete genome of Marinobacter psychrophilus strain 20041T isolated from sea-ice of the Canadian Basin.</title>
        <authorList>
            <person name="Song L."/>
            <person name="Ren L."/>
            <person name="Yu Y."/>
            <person name="Wang X."/>
        </authorList>
    </citation>
    <scope>NUCLEOTIDE SEQUENCE [LARGE SCALE GENOMIC DNA]</scope>
    <source>
        <strain evidence="2 3">20041</strain>
    </source>
</reference>
<sequence>MSESQSKPQQNGQAYQAWQVSEQDGGYRGCETTLSTADLPAGDVLIRVSHSSLNYKDALSASGNKGVTRQFPHTPGIDAAGEVIESATGKPAVGSQVLVTGYDLGMNTAGGFGEYIRVPAAWCIAMPEGWMAKTAMIYGTAGLTAGLSVHKLLTMGATPEQGKVAVSGASGAVGSVAVEILSVLGFDVVAISGKAEQVDTLRTLGAAEILGRDALEAQKKPMLKPTFANAVDTVGGAPLAELLKQVQPGGSVSCCGLVAGIELPVTVLPFILRGVNLLGIDSVEIPLADKHVIWDKLAGPWGCPETEKSAKVIGRSDLASALEAFLAGKSSGKIVLEHG</sequence>
<dbReference type="InterPro" id="IPR013154">
    <property type="entry name" value="ADH-like_N"/>
</dbReference>
<proteinExistence type="predicted"/>
<dbReference type="PATRIC" id="fig|330734.3.peg.2089"/>
<name>A0A0H4I153_9GAMM</name>
<feature type="domain" description="Enoyl reductase (ER)" evidence="1">
    <location>
        <begin position="25"/>
        <end position="336"/>
    </location>
</feature>
<protein>
    <submittedName>
        <fullName evidence="2">Quinone oxidoreductase</fullName>
    </submittedName>
</protein>
<evidence type="ECO:0000313" key="2">
    <source>
        <dbReference type="EMBL" id="AKO52686.1"/>
    </source>
</evidence>
<accession>A0A0H4I153</accession>
<dbReference type="Gene3D" id="3.90.180.10">
    <property type="entry name" value="Medium-chain alcohol dehydrogenases, catalytic domain"/>
    <property type="match status" value="1"/>
</dbReference>
<dbReference type="InterPro" id="IPR011032">
    <property type="entry name" value="GroES-like_sf"/>
</dbReference>
<dbReference type="InterPro" id="IPR051397">
    <property type="entry name" value="Zn-ADH-like_protein"/>
</dbReference>
<dbReference type="AlphaFoldDB" id="A0A0H4I153"/>